<dbReference type="InterPro" id="IPR050447">
    <property type="entry name" value="Erg6_SMT_methyltransf"/>
</dbReference>
<dbReference type="OrthoDB" id="540004at2759"/>
<name>A0A9P9ED96_9PLEO</name>
<dbReference type="InterPro" id="IPR029063">
    <property type="entry name" value="SAM-dependent_MTases_sf"/>
</dbReference>
<gene>
    <name evidence="2" type="ORF">B0J11DRAFT_518192</name>
</gene>
<dbReference type="GO" id="GO:0008168">
    <property type="term" value="F:methyltransferase activity"/>
    <property type="evidence" value="ECO:0007669"/>
    <property type="project" value="UniProtKB-KW"/>
</dbReference>
<dbReference type="AlphaFoldDB" id="A0A9P9ED96"/>
<evidence type="ECO:0000259" key="1">
    <source>
        <dbReference type="Pfam" id="PF13649"/>
    </source>
</evidence>
<accession>A0A9P9ED96</accession>
<dbReference type="CDD" id="cd02440">
    <property type="entry name" value="AdoMet_MTases"/>
    <property type="match status" value="1"/>
</dbReference>
<evidence type="ECO:0000313" key="3">
    <source>
        <dbReference type="Proteomes" id="UP000700596"/>
    </source>
</evidence>
<reference evidence="2" key="1">
    <citation type="journal article" date="2021" name="Nat. Commun.">
        <title>Genetic determinants of endophytism in the Arabidopsis root mycobiome.</title>
        <authorList>
            <person name="Mesny F."/>
            <person name="Miyauchi S."/>
            <person name="Thiergart T."/>
            <person name="Pickel B."/>
            <person name="Atanasova L."/>
            <person name="Karlsson M."/>
            <person name="Huettel B."/>
            <person name="Barry K.W."/>
            <person name="Haridas S."/>
            <person name="Chen C."/>
            <person name="Bauer D."/>
            <person name="Andreopoulos W."/>
            <person name="Pangilinan J."/>
            <person name="LaButti K."/>
            <person name="Riley R."/>
            <person name="Lipzen A."/>
            <person name="Clum A."/>
            <person name="Drula E."/>
            <person name="Henrissat B."/>
            <person name="Kohler A."/>
            <person name="Grigoriev I.V."/>
            <person name="Martin F.M."/>
            <person name="Hacquard S."/>
        </authorList>
    </citation>
    <scope>NUCLEOTIDE SEQUENCE</scope>
    <source>
        <strain evidence="2">MPI-CAGE-CH-0243</strain>
    </source>
</reference>
<dbReference type="EMBL" id="JAGMWT010000002">
    <property type="protein sequence ID" value="KAH7135368.1"/>
    <property type="molecule type" value="Genomic_DNA"/>
</dbReference>
<dbReference type="GO" id="GO:0032259">
    <property type="term" value="P:methylation"/>
    <property type="evidence" value="ECO:0007669"/>
    <property type="project" value="UniProtKB-KW"/>
</dbReference>
<dbReference type="SUPFAM" id="SSF53335">
    <property type="entry name" value="S-adenosyl-L-methionine-dependent methyltransferases"/>
    <property type="match status" value="1"/>
</dbReference>
<dbReference type="PANTHER" id="PTHR44068:SF11">
    <property type="entry name" value="GERANYL DIPHOSPHATE 2-C-METHYLTRANSFERASE"/>
    <property type="match status" value="1"/>
</dbReference>
<dbReference type="Proteomes" id="UP000700596">
    <property type="component" value="Unassembled WGS sequence"/>
</dbReference>
<dbReference type="Gene3D" id="3.40.50.150">
    <property type="entry name" value="Vaccinia Virus protein VP39"/>
    <property type="match status" value="1"/>
</dbReference>
<dbReference type="InterPro" id="IPR041698">
    <property type="entry name" value="Methyltransf_25"/>
</dbReference>
<dbReference type="PANTHER" id="PTHR44068">
    <property type="entry name" value="ZGC:194242"/>
    <property type="match status" value="1"/>
</dbReference>
<keyword evidence="3" id="KW-1185">Reference proteome</keyword>
<organism evidence="2 3">
    <name type="scientific">Dendryphion nanum</name>
    <dbReference type="NCBI Taxonomy" id="256645"/>
    <lineage>
        <taxon>Eukaryota</taxon>
        <taxon>Fungi</taxon>
        <taxon>Dikarya</taxon>
        <taxon>Ascomycota</taxon>
        <taxon>Pezizomycotina</taxon>
        <taxon>Dothideomycetes</taxon>
        <taxon>Pleosporomycetidae</taxon>
        <taxon>Pleosporales</taxon>
        <taxon>Torulaceae</taxon>
        <taxon>Dendryphion</taxon>
    </lineage>
</organism>
<keyword evidence="2" id="KW-0808">Transferase</keyword>
<keyword evidence="2" id="KW-0489">Methyltransferase</keyword>
<dbReference type="Pfam" id="PF13649">
    <property type="entry name" value="Methyltransf_25"/>
    <property type="match status" value="1"/>
</dbReference>
<protein>
    <submittedName>
        <fullName evidence="2">Methyltransferase domain-containing protein</fullName>
    </submittedName>
</protein>
<feature type="domain" description="Methyltransferase" evidence="1">
    <location>
        <begin position="65"/>
        <end position="162"/>
    </location>
</feature>
<sequence>MAEFTQADPSSVPEDLKSRLKKAYDVIAPTYNNLFVQDDDPIRLDYVTRVLSIFKDSGIEDAHALELGCGAGIPSTKILLESESPRIRVTANDLSTTQIELARENLASFSNRVTLVSGDMLELSFATASFDAVMGFYSIIHLPREEQTVLMKKIAGWLKPGGIFLGNFSVEEIETAIDETWLNEKEGWMFWSGWGSDKTAKLVEETGLEILVKETRQDAHVPDAPFLWVIAKKT</sequence>
<proteinExistence type="predicted"/>
<comment type="caution">
    <text evidence="2">The sequence shown here is derived from an EMBL/GenBank/DDBJ whole genome shotgun (WGS) entry which is preliminary data.</text>
</comment>
<evidence type="ECO:0000313" key="2">
    <source>
        <dbReference type="EMBL" id="KAH7135368.1"/>
    </source>
</evidence>